<dbReference type="EMBL" id="BMED01000004">
    <property type="protein sequence ID" value="GGC88876.1"/>
    <property type="molecule type" value="Genomic_DNA"/>
</dbReference>
<reference evidence="2" key="2">
    <citation type="submission" date="2020-09" db="EMBL/GenBank/DDBJ databases">
        <authorList>
            <person name="Sun Q."/>
            <person name="Zhou Y."/>
        </authorList>
    </citation>
    <scope>NUCLEOTIDE SEQUENCE</scope>
    <source>
        <strain evidence="2">CGMCC 1.10998</strain>
    </source>
</reference>
<keyword evidence="3" id="KW-1185">Reference proteome</keyword>
<dbReference type="Proteomes" id="UP000637423">
    <property type="component" value="Unassembled WGS sequence"/>
</dbReference>
<keyword evidence="1" id="KW-0472">Membrane</keyword>
<organism evidence="2 3">
    <name type="scientific">Undibacterium terreum</name>
    <dbReference type="NCBI Taxonomy" id="1224302"/>
    <lineage>
        <taxon>Bacteria</taxon>
        <taxon>Pseudomonadati</taxon>
        <taxon>Pseudomonadota</taxon>
        <taxon>Betaproteobacteria</taxon>
        <taxon>Burkholderiales</taxon>
        <taxon>Oxalobacteraceae</taxon>
        <taxon>Undibacterium</taxon>
    </lineage>
</organism>
<evidence type="ECO:0000256" key="1">
    <source>
        <dbReference type="SAM" id="Phobius"/>
    </source>
</evidence>
<feature type="transmembrane region" description="Helical" evidence="1">
    <location>
        <begin position="41"/>
        <end position="64"/>
    </location>
</feature>
<gene>
    <name evidence="2" type="ORF">GCM10011396_40120</name>
</gene>
<sequence>MSEHWLYPFWILAILSLPWSIAVAIPTFYLLGILFYRHDAWPAFGLAIYVGAFVGTYVNGFIFFNRRRKITSNNDV</sequence>
<comment type="caution">
    <text evidence="2">The sequence shown here is derived from an EMBL/GenBank/DDBJ whole genome shotgun (WGS) entry which is preliminary data.</text>
</comment>
<keyword evidence="1" id="KW-1133">Transmembrane helix</keyword>
<proteinExistence type="predicted"/>
<feature type="transmembrane region" description="Helical" evidence="1">
    <location>
        <begin position="7"/>
        <end position="35"/>
    </location>
</feature>
<keyword evidence="1" id="KW-0812">Transmembrane</keyword>
<accession>A0A916UUT7</accession>
<reference evidence="2" key="1">
    <citation type="journal article" date="2014" name="Int. J. Syst. Evol. Microbiol.">
        <title>Complete genome sequence of Corynebacterium casei LMG S-19264T (=DSM 44701T), isolated from a smear-ripened cheese.</title>
        <authorList>
            <consortium name="US DOE Joint Genome Institute (JGI-PGF)"/>
            <person name="Walter F."/>
            <person name="Albersmeier A."/>
            <person name="Kalinowski J."/>
            <person name="Ruckert C."/>
        </authorList>
    </citation>
    <scope>NUCLEOTIDE SEQUENCE</scope>
    <source>
        <strain evidence="2">CGMCC 1.10998</strain>
    </source>
</reference>
<evidence type="ECO:0000313" key="2">
    <source>
        <dbReference type="EMBL" id="GGC88876.1"/>
    </source>
</evidence>
<evidence type="ECO:0000313" key="3">
    <source>
        <dbReference type="Proteomes" id="UP000637423"/>
    </source>
</evidence>
<dbReference type="AlphaFoldDB" id="A0A916UUT7"/>
<protein>
    <submittedName>
        <fullName evidence="2">Uncharacterized protein</fullName>
    </submittedName>
</protein>
<name>A0A916UUT7_9BURK</name>